<dbReference type="GO" id="GO:0042729">
    <property type="term" value="C:DASH complex"/>
    <property type="evidence" value="ECO:0007669"/>
    <property type="project" value="TreeGrafter"/>
</dbReference>
<proteinExistence type="predicted"/>
<dbReference type="GO" id="GO:0008608">
    <property type="term" value="P:attachment of spindle microtubules to kinetochore"/>
    <property type="evidence" value="ECO:0007669"/>
    <property type="project" value="InterPro"/>
</dbReference>
<dbReference type="GO" id="GO:0051010">
    <property type="term" value="F:microtubule plus-end binding"/>
    <property type="evidence" value="ECO:0007669"/>
    <property type="project" value="TreeGrafter"/>
</dbReference>
<dbReference type="EMBL" id="CANTUO010000001">
    <property type="protein sequence ID" value="CAI5756703.1"/>
    <property type="molecule type" value="Genomic_DNA"/>
</dbReference>
<comment type="caution">
    <text evidence="1">The sequence shown here is derived from an EMBL/GenBank/DDBJ whole genome shotgun (WGS) entry which is preliminary data.</text>
</comment>
<name>A0A9W4TSP3_9ASCO</name>
<dbReference type="AlphaFoldDB" id="A0A9W4TSP3"/>
<dbReference type="OrthoDB" id="3358869at2759"/>
<dbReference type="PANTHER" id="PTHR28289:SF1">
    <property type="entry name" value="DASH COMPLEX SUBUNIT HSK3"/>
    <property type="match status" value="1"/>
</dbReference>
<evidence type="ECO:0000313" key="1">
    <source>
        <dbReference type="EMBL" id="CAI5756703.1"/>
    </source>
</evidence>
<reference evidence="1" key="1">
    <citation type="submission" date="2022-12" db="EMBL/GenBank/DDBJ databases">
        <authorList>
            <person name="Brejova B."/>
        </authorList>
    </citation>
    <scope>NUCLEOTIDE SEQUENCE</scope>
</reference>
<dbReference type="InterPro" id="IPR013183">
    <property type="entry name" value="Hsk3-like"/>
</dbReference>
<dbReference type="Pfam" id="PF08227">
    <property type="entry name" value="DASH_Hsk3"/>
    <property type="match status" value="1"/>
</dbReference>
<dbReference type="Proteomes" id="UP001152885">
    <property type="component" value="Unassembled WGS sequence"/>
</dbReference>
<organism evidence="1 2">
    <name type="scientific">Candida verbasci</name>
    <dbReference type="NCBI Taxonomy" id="1227364"/>
    <lineage>
        <taxon>Eukaryota</taxon>
        <taxon>Fungi</taxon>
        <taxon>Dikarya</taxon>
        <taxon>Ascomycota</taxon>
        <taxon>Saccharomycotina</taxon>
        <taxon>Pichiomycetes</taxon>
        <taxon>Debaryomycetaceae</taxon>
        <taxon>Candida/Lodderomyces clade</taxon>
        <taxon>Candida</taxon>
    </lineage>
</organism>
<gene>
    <name evidence="1" type="ORF">CANVERA_P1221</name>
</gene>
<dbReference type="PANTHER" id="PTHR28289">
    <property type="entry name" value="DASH COMPLEX SUBUNIT HSK3"/>
    <property type="match status" value="1"/>
</dbReference>
<evidence type="ECO:0000313" key="2">
    <source>
        <dbReference type="Proteomes" id="UP001152885"/>
    </source>
</evidence>
<protein>
    <submittedName>
        <fullName evidence="1">Uncharacterized protein</fullName>
    </submittedName>
</protein>
<keyword evidence="2" id="KW-1185">Reference proteome</keyword>
<accession>A0A9W4TSP3</accession>
<dbReference type="InterPro" id="IPR042332">
    <property type="entry name" value="Hsk3"/>
</dbReference>
<sequence>MSSDKKVTASVITQRQLSHLNSQMAQLHANLSDFNELINTTVLQYNRIENLGKIHASIFMASQKVFEEEMFNDDGRLERNN</sequence>